<comment type="caution">
    <text evidence="9">The sequence shown here is derived from an EMBL/GenBank/DDBJ whole genome shotgun (WGS) entry which is preliminary data.</text>
</comment>
<accession>A0A7L1I612</accession>
<dbReference type="InterPro" id="IPR008942">
    <property type="entry name" value="ENTH_VHS"/>
</dbReference>
<name>A0A7L1I612_9CHAR</name>
<dbReference type="CDD" id="cd03572">
    <property type="entry name" value="ENTH_like_Tepsin"/>
    <property type="match status" value="1"/>
</dbReference>
<dbReference type="PANTHER" id="PTHR21514">
    <property type="entry name" value="AP-4 COMPLEX ACCESSORY SUBUNIT TEPSIN"/>
    <property type="match status" value="1"/>
</dbReference>
<gene>
    <name evidence="9" type="primary">Tepsin</name>
    <name evidence="9" type="ORF">NYCSEM_R01267</name>
</gene>
<dbReference type="InterPro" id="IPR035802">
    <property type="entry name" value="ENTH/VHS_tepsin"/>
</dbReference>
<dbReference type="EMBL" id="VXBJ01007237">
    <property type="protein sequence ID" value="NXN33531.1"/>
    <property type="molecule type" value="Genomic_DNA"/>
</dbReference>
<dbReference type="InterPro" id="IPR058028">
    <property type="entry name" value="Tepsin_VHS/ENTH-like"/>
</dbReference>
<feature type="region of interest" description="Disordered" evidence="5">
    <location>
        <begin position="537"/>
        <end position="570"/>
    </location>
</feature>
<dbReference type="SUPFAM" id="SSF48464">
    <property type="entry name" value="ENTH/VHS domain"/>
    <property type="match status" value="1"/>
</dbReference>
<dbReference type="Proteomes" id="UP000586634">
    <property type="component" value="Unassembled WGS sequence"/>
</dbReference>
<evidence type="ECO:0000256" key="2">
    <source>
        <dbReference type="ARBA" id="ARBA00004601"/>
    </source>
</evidence>
<feature type="non-terminal residue" evidence="9">
    <location>
        <position position="1"/>
    </location>
</feature>
<feature type="region of interest" description="Disordered" evidence="5">
    <location>
        <begin position="423"/>
        <end position="455"/>
    </location>
</feature>
<dbReference type="AlphaFoldDB" id="A0A7L1I612"/>
<evidence type="ECO:0000256" key="3">
    <source>
        <dbReference type="ARBA" id="ARBA00023034"/>
    </source>
</evidence>
<feature type="domain" description="AP-4 complex accessory subunit Tepsin VHS/ENTH-like" evidence="8">
    <location>
        <begin position="313"/>
        <end position="416"/>
    </location>
</feature>
<dbReference type="GO" id="GO:0031410">
    <property type="term" value="C:cytoplasmic vesicle"/>
    <property type="evidence" value="ECO:0007669"/>
    <property type="project" value="UniProtKB-SubCell"/>
</dbReference>
<dbReference type="Pfam" id="PF25827">
    <property type="entry name" value="TVHS-like"/>
    <property type="match status" value="1"/>
</dbReference>
<evidence type="ECO:0000313" key="10">
    <source>
        <dbReference type="Proteomes" id="UP000586634"/>
    </source>
</evidence>
<keyword evidence="10" id="KW-1185">Reference proteome</keyword>
<organism evidence="9 10">
    <name type="scientific">Nycticryphes semicollaris</name>
    <dbReference type="NCBI Taxonomy" id="227226"/>
    <lineage>
        <taxon>Eukaryota</taxon>
        <taxon>Metazoa</taxon>
        <taxon>Chordata</taxon>
        <taxon>Craniata</taxon>
        <taxon>Vertebrata</taxon>
        <taxon>Euteleostomi</taxon>
        <taxon>Archelosauria</taxon>
        <taxon>Archosauria</taxon>
        <taxon>Dinosauria</taxon>
        <taxon>Saurischia</taxon>
        <taxon>Theropoda</taxon>
        <taxon>Coelurosauria</taxon>
        <taxon>Aves</taxon>
        <taxon>Neognathae</taxon>
        <taxon>Neoaves</taxon>
        <taxon>Charadriiformes</taxon>
        <taxon>Rostratulidae</taxon>
        <taxon>Nycticryphes</taxon>
    </lineage>
</organism>
<dbReference type="InterPro" id="IPR039273">
    <property type="entry name" value="TEPSIN"/>
</dbReference>
<protein>
    <submittedName>
        <fullName evidence="9">AP4AT protein</fullName>
    </submittedName>
</protein>
<evidence type="ECO:0000256" key="6">
    <source>
        <dbReference type="SAM" id="SignalP"/>
    </source>
</evidence>
<keyword evidence="3" id="KW-0333">Golgi apparatus</keyword>
<dbReference type="PANTHER" id="PTHR21514:SF0">
    <property type="entry name" value="AP-4 COMPLEX ACCESSORY SUBUNIT TEPSIN"/>
    <property type="match status" value="1"/>
</dbReference>
<evidence type="ECO:0000259" key="7">
    <source>
        <dbReference type="Pfam" id="PF01417"/>
    </source>
</evidence>
<dbReference type="OrthoDB" id="118154at2759"/>
<evidence type="ECO:0000256" key="1">
    <source>
        <dbReference type="ARBA" id="ARBA00004541"/>
    </source>
</evidence>
<dbReference type="InterPro" id="IPR013809">
    <property type="entry name" value="ENTH"/>
</dbReference>
<dbReference type="GO" id="GO:0032588">
    <property type="term" value="C:trans-Golgi network membrane"/>
    <property type="evidence" value="ECO:0007669"/>
    <property type="project" value="TreeGrafter"/>
</dbReference>
<evidence type="ECO:0000256" key="4">
    <source>
        <dbReference type="ARBA" id="ARBA00023329"/>
    </source>
</evidence>
<evidence type="ECO:0000259" key="8">
    <source>
        <dbReference type="Pfam" id="PF25827"/>
    </source>
</evidence>
<feature type="non-terminal residue" evidence="9">
    <location>
        <position position="570"/>
    </location>
</feature>
<feature type="chain" id="PRO_5029742190" evidence="6">
    <location>
        <begin position="22"/>
        <end position="570"/>
    </location>
</feature>
<proteinExistence type="predicted"/>
<evidence type="ECO:0000313" key="9">
    <source>
        <dbReference type="EMBL" id="NXN33531.1"/>
    </source>
</evidence>
<reference evidence="9 10" key="1">
    <citation type="submission" date="2019-09" db="EMBL/GenBank/DDBJ databases">
        <title>Bird 10,000 Genomes (B10K) Project - Family phase.</title>
        <authorList>
            <person name="Zhang G."/>
        </authorList>
    </citation>
    <scope>NUCLEOTIDE SEQUENCE [LARGE SCALE GENOMIC DNA]</scope>
    <source>
        <strain evidence="9">B10K-DU-002-14</strain>
        <tissue evidence="9">Muscle</tissue>
    </source>
</reference>
<feature type="compositionally biased region" description="Pro residues" evidence="5">
    <location>
        <begin position="137"/>
        <end position="148"/>
    </location>
</feature>
<feature type="region of interest" description="Disordered" evidence="5">
    <location>
        <begin position="137"/>
        <end position="177"/>
    </location>
</feature>
<feature type="domain" description="ENTH" evidence="7">
    <location>
        <begin position="20"/>
        <end position="129"/>
    </location>
</feature>
<comment type="subcellular location">
    <subcellularLocation>
        <location evidence="1">Cytoplasmic vesicle</location>
    </subcellularLocation>
    <subcellularLocation>
        <location evidence="2">Golgi apparatus</location>
        <location evidence="2">trans-Golgi network</location>
    </subcellularLocation>
</comment>
<keyword evidence="4" id="KW-0968">Cytoplasmic vesicle</keyword>
<keyword evidence="6" id="KW-0732">Signal</keyword>
<feature type="compositionally biased region" description="Low complexity" evidence="5">
    <location>
        <begin position="276"/>
        <end position="292"/>
    </location>
</feature>
<evidence type="ECO:0000256" key="5">
    <source>
        <dbReference type="SAM" id="MobiDB-lite"/>
    </source>
</evidence>
<sequence length="570" mass="59710">LGLASHPSLLVLLQLPVLLRATADDDVPCPGYLLEEIAKISHESPGSGQCLLEYLLNRLQSSSCHVKLKVLKILLHTCTQGSSPFILQLKRNACFIRDAAVFSGPPDPLHGNSLNQKVRAAAQDLASILFSDAPFPQPSPLPARPLPPTGMGSSPGPCGSLQGFGFSGEKSGSASTGEALLSTIQRAAEAVAHAVLPSPEGPRPRRRELHEDAYQPVRAPSPSRSMAGAVKPPAATTAHSTRVRHQPGLAGGGWEEADSGHSSQDSSQGNGELGRASDSCSKSGSDSHSGASRELTHVAESRVDADSLGDCGREVSLVSALTRGARVFLTREEAQHFVKECGLLNCEVVLELLSRALEDPSDSVRMRSMCAISSLMCSDLLSLDQIFAGTRQHLQQLSHGSPGPVANRATKILRQFEALCRGQPSLKSTRPPSDPSALAMGSAPSPGDLLTDIPPLAGESILTPLSAAPLPLAMTAQGEEQGVEAETHGQLGAAVPTCPCEQEAASRLAGDTVPSCSLSLFDGMELVARPGPVLCPGSLPAEPRTLSQPQDRQTDAEDSQQPSAFAFLNM</sequence>
<feature type="compositionally biased region" description="Low complexity" evidence="5">
    <location>
        <begin position="260"/>
        <end position="269"/>
    </location>
</feature>
<dbReference type="Pfam" id="PF01417">
    <property type="entry name" value="ENTH"/>
    <property type="match status" value="1"/>
</dbReference>
<feature type="signal peptide" evidence="6">
    <location>
        <begin position="1"/>
        <end position="21"/>
    </location>
</feature>
<dbReference type="Gene3D" id="1.25.40.90">
    <property type="match status" value="1"/>
</dbReference>
<feature type="region of interest" description="Disordered" evidence="5">
    <location>
        <begin position="214"/>
        <end position="295"/>
    </location>
</feature>